<organism evidence="2 3">
    <name type="scientific">Alternaria atra</name>
    <dbReference type="NCBI Taxonomy" id="119953"/>
    <lineage>
        <taxon>Eukaryota</taxon>
        <taxon>Fungi</taxon>
        <taxon>Dikarya</taxon>
        <taxon>Ascomycota</taxon>
        <taxon>Pezizomycotina</taxon>
        <taxon>Dothideomycetes</taxon>
        <taxon>Pleosporomycetidae</taxon>
        <taxon>Pleosporales</taxon>
        <taxon>Pleosporineae</taxon>
        <taxon>Pleosporaceae</taxon>
        <taxon>Alternaria</taxon>
        <taxon>Alternaria sect. Ulocladioides</taxon>
    </lineage>
</organism>
<feature type="region of interest" description="Disordered" evidence="1">
    <location>
        <begin position="142"/>
        <end position="161"/>
    </location>
</feature>
<reference evidence="2" key="1">
    <citation type="submission" date="2021-05" db="EMBL/GenBank/DDBJ databases">
        <authorList>
            <person name="Stam R."/>
        </authorList>
    </citation>
    <scope>NUCLEOTIDE SEQUENCE</scope>
    <source>
        <strain evidence="2">CS162</strain>
    </source>
</reference>
<feature type="region of interest" description="Disordered" evidence="1">
    <location>
        <begin position="297"/>
        <end position="316"/>
    </location>
</feature>
<name>A0A8J2N1Z2_9PLEO</name>
<dbReference type="EMBL" id="CAJRGZ010000015">
    <property type="protein sequence ID" value="CAG5142161.1"/>
    <property type="molecule type" value="Genomic_DNA"/>
</dbReference>
<evidence type="ECO:0000256" key="1">
    <source>
        <dbReference type="SAM" id="MobiDB-lite"/>
    </source>
</evidence>
<keyword evidence="3" id="KW-1185">Reference proteome</keyword>
<sequence>MPPKKCKPSKSNVSRTRKCDEADNTLNPQAQQKPRRILPGPPKTSIDSNGTIAQVQEYSKHGYDGPIDFTKPIPRPAGYGPAFMTTVLPYLKPRAPAAGPDPAIKQEPFGPPPATALVGDHKCQQTQKVGDGVACVNRTKNVRPAVPSPGMMGPPTQPFRHDRSSEVRIFQDAELERACQELRPDQGHLQVTPPGVMADDSTLTMDDLDPAWMAMLDQSLFPNPGPSDDSYDRAVQGPETFLSPGAAPDPHLGPYNGAIDPALLPSVPEVAQGNNSAIPARTVQEFRTTGYDDLDFGFGAPHLTQTQQQQPQPAYQAQGTYLHQGGSYPQQPLTYTQPQSLAYSNGYPPQQQQSSYTPRYTTNYPSEQQTIPSYMPPYANSPPQQQQPAPQMSPGYPMTYAPSTQFNNVVGNNIMVIHAPSSQDPTHPFNVGQQNARRLRLEVERRWRREAEEKKGIFRAQPYKKR</sequence>
<dbReference type="RefSeq" id="XP_043164623.1">
    <property type="nucleotide sequence ID" value="XM_043308688.1"/>
</dbReference>
<comment type="caution">
    <text evidence="2">The sequence shown here is derived from an EMBL/GenBank/DDBJ whole genome shotgun (WGS) entry which is preliminary data.</text>
</comment>
<dbReference type="OrthoDB" id="3690491at2759"/>
<dbReference type="Proteomes" id="UP000676310">
    <property type="component" value="Unassembled WGS sequence"/>
</dbReference>
<gene>
    <name evidence="2" type="ORF">ALTATR162_LOCUS1093</name>
</gene>
<feature type="region of interest" description="Disordered" evidence="1">
    <location>
        <begin position="339"/>
        <end position="358"/>
    </location>
</feature>
<feature type="compositionally biased region" description="Low complexity" evidence="1">
    <location>
        <begin position="304"/>
        <end position="316"/>
    </location>
</feature>
<dbReference type="GeneID" id="67011145"/>
<accession>A0A8J2N1Z2</accession>
<protein>
    <submittedName>
        <fullName evidence="2">Uncharacterized protein</fullName>
    </submittedName>
</protein>
<evidence type="ECO:0000313" key="3">
    <source>
        <dbReference type="Proteomes" id="UP000676310"/>
    </source>
</evidence>
<dbReference type="AlphaFoldDB" id="A0A8J2N1Z2"/>
<evidence type="ECO:0000313" key="2">
    <source>
        <dbReference type="EMBL" id="CAG5142161.1"/>
    </source>
</evidence>
<feature type="region of interest" description="Disordered" evidence="1">
    <location>
        <begin position="1"/>
        <end position="51"/>
    </location>
</feature>
<proteinExistence type="predicted"/>